<dbReference type="InterPro" id="IPR011110">
    <property type="entry name" value="Reg_prop"/>
</dbReference>
<sequence length="219" mass="24404">MYLIASFLVLNSCTNEDRVLGLNQPLGITSWELITELEGVNIDKAFRLHIDKDKVLWVGTFGNGLIKIQGENASQLTTENSQIPDDIIYSIASDSNGFVWGGTVNGLFNYKTDITIYNSSNSAMTLDKAFSVAVDKTNTIWFENGNAEEGGLIRFDQTENNWQLFTPDNSDIPNGIINDIHITEDGTVWTGTEWLMVTVASGKKVRMGRKRYTIQITPI</sequence>
<accession>A0A4Q0NQA3</accession>
<evidence type="ECO:0008006" key="3">
    <source>
        <dbReference type="Google" id="ProtNLM"/>
    </source>
</evidence>
<dbReference type="Proteomes" id="UP000289821">
    <property type="component" value="Unassembled WGS sequence"/>
</dbReference>
<evidence type="ECO:0000313" key="2">
    <source>
        <dbReference type="Proteomes" id="UP000289821"/>
    </source>
</evidence>
<evidence type="ECO:0000313" key="1">
    <source>
        <dbReference type="EMBL" id="RXG11210.1"/>
    </source>
</evidence>
<dbReference type="Pfam" id="PF07494">
    <property type="entry name" value="Reg_prop"/>
    <property type="match status" value="1"/>
</dbReference>
<reference evidence="1 2" key="1">
    <citation type="submission" date="2018-07" db="EMBL/GenBank/DDBJ databases">
        <title>Leeuwenhoekiella genomics.</title>
        <authorList>
            <person name="Tahon G."/>
            <person name="Willems A."/>
        </authorList>
    </citation>
    <scope>NUCLEOTIDE SEQUENCE [LARGE SCALE GENOMIC DNA]</scope>
    <source>
        <strain evidence="1 2">R-50232</strain>
    </source>
</reference>
<gene>
    <name evidence="1" type="ORF">DSM04_1134</name>
</gene>
<organism evidence="1 2">
    <name type="scientific">Leeuwenhoekiella aestuarii</name>
    <dbReference type="NCBI Taxonomy" id="2249426"/>
    <lineage>
        <taxon>Bacteria</taxon>
        <taxon>Pseudomonadati</taxon>
        <taxon>Bacteroidota</taxon>
        <taxon>Flavobacteriia</taxon>
        <taxon>Flavobacteriales</taxon>
        <taxon>Flavobacteriaceae</taxon>
        <taxon>Leeuwenhoekiella</taxon>
    </lineage>
</organism>
<dbReference type="Gene3D" id="2.130.10.10">
    <property type="entry name" value="YVTN repeat-like/Quinoprotein amine dehydrogenase"/>
    <property type="match status" value="1"/>
</dbReference>
<protein>
    <recommendedName>
        <fullName evidence="3">Two component regulator with propeller domain</fullName>
    </recommendedName>
</protein>
<dbReference type="EMBL" id="QOVI01000013">
    <property type="protein sequence ID" value="RXG11210.1"/>
    <property type="molecule type" value="Genomic_DNA"/>
</dbReference>
<name>A0A4Q0NQA3_9FLAO</name>
<dbReference type="InterPro" id="IPR015943">
    <property type="entry name" value="WD40/YVTN_repeat-like_dom_sf"/>
</dbReference>
<dbReference type="SUPFAM" id="SSF63829">
    <property type="entry name" value="Calcium-dependent phosphotriesterase"/>
    <property type="match status" value="1"/>
</dbReference>
<comment type="caution">
    <text evidence="1">The sequence shown here is derived from an EMBL/GenBank/DDBJ whole genome shotgun (WGS) entry which is preliminary data.</text>
</comment>
<keyword evidence="2" id="KW-1185">Reference proteome</keyword>
<proteinExistence type="predicted"/>
<dbReference type="AlphaFoldDB" id="A0A4Q0NQA3"/>